<dbReference type="PROSITE" id="PS00845">
    <property type="entry name" value="CAP_GLY_1"/>
    <property type="match status" value="1"/>
</dbReference>
<comment type="caution">
    <text evidence="11">The sequence shown here is derived from an EMBL/GenBank/DDBJ whole genome shotgun (WGS) entry which is preliminary data.</text>
</comment>
<dbReference type="GO" id="GO:0005874">
    <property type="term" value="C:microtubule"/>
    <property type="evidence" value="ECO:0007669"/>
    <property type="project" value="UniProtKB-KW"/>
</dbReference>
<dbReference type="InterPro" id="IPR022157">
    <property type="entry name" value="Dynactin"/>
</dbReference>
<feature type="compositionally biased region" description="Basic and acidic residues" evidence="9">
    <location>
        <begin position="1"/>
        <end position="16"/>
    </location>
</feature>
<dbReference type="Pfam" id="PF12455">
    <property type="entry name" value="Dynactin"/>
    <property type="match status" value="1"/>
</dbReference>
<dbReference type="InterPro" id="IPR000938">
    <property type="entry name" value="CAP-Gly_domain"/>
</dbReference>
<evidence type="ECO:0000256" key="9">
    <source>
        <dbReference type="SAM" id="MobiDB-lite"/>
    </source>
</evidence>
<feature type="compositionally biased region" description="Low complexity" evidence="9">
    <location>
        <begin position="192"/>
        <end position="212"/>
    </location>
</feature>
<evidence type="ECO:0000313" key="12">
    <source>
        <dbReference type="Proteomes" id="UP000187455"/>
    </source>
</evidence>
<feature type="coiled-coil region" evidence="8">
    <location>
        <begin position="1042"/>
        <end position="1135"/>
    </location>
</feature>
<name>A0A1R0GMK2_9FUNG</name>
<feature type="compositionally biased region" description="Low complexity" evidence="9">
    <location>
        <begin position="257"/>
        <end position="268"/>
    </location>
</feature>
<protein>
    <submittedName>
        <fullName evidence="11">Dynactin subunit 1</fullName>
    </submittedName>
</protein>
<keyword evidence="3" id="KW-0963">Cytoplasm</keyword>
<keyword evidence="7" id="KW-0206">Cytoskeleton</keyword>
<keyword evidence="12" id="KW-1185">Reference proteome</keyword>
<reference evidence="11 12" key="1">
    <citation type="journal article" date="2016" name="Mol. Biol. Evol.">
        <title>Genome-Wide Survey of Gut Fungi (Harpellales) Reveals the First Horizontally Transferred Ubiquitin Gene from a Mosquito Host.</title>
        <authorList>
            <person name="Wang Y."/>
            <person name="White M.M."/>
            <person name="Kvist S."/>
            <person name="Moncalvo J.M."/>
        </authorList>
    </citation>
    <scope>NUCLEOTIDE SEQUENCE [LARGE SCALE GENOMIC DNA]</scope>
    <source>
        <strain evidence="11 12">ALG-7-W6</strain>
    </source>
</reference>
<feature type="coiled-coil region" evidence="8">
    <location>
        <begin position="479"/>
        <end position="652"/>
    </location>
</feature>
<accession>A0A1R0GMK2</accession>
<feature type="coiled-coil region" evidence="8">
    <location>
        <begin position="334"/>
        <end position="434"/>
    </location>
</feature>
<evidence type="ECO:0000256" key="6">
    <source>
        <dbReference type="ARBA" id="ARBA00023054"/>
    </source>
</evidence>
<keyword evidence="5" id="KW-0243">Dynein</keyword>
<evidence type="ECO:0000256" key="4">
    <source>
        <dbReference type="ARBA" id="ARBA00022701"/>
    </source>
</evidence>
<comment type="subcellular location">
    <subcellularLocation>
        <location evidence="1">Cytoplasm</location>
        <location evidence="1">Cytoskeleton</location>
    </subcellularLocation>
</comment>
<evidence type="ECO:0000256" key="2">
    <source>
        <dbReference type="ARBA" id="ARBA00011010"/>
    </source>
</evidence>
<dbReference type="Proteomes" id="UP000187455">
    <property type="component" value="Unassembled WGS sequence"/>
</dbReference>
<dbReference type="OrthoDB" id="2130750at2759"/>
<keyword evidence="4" id="KW-0493">Microtubule</keyword>
<feature type="compositionally biased region" description="Basic and acidic residues" evidence="9">
    <location>
        <begin position="272"/>
        <end position="284"/>
    </location>
</feature>
<evidence type="ECO:0000256" key="1">
    <source>
        <dbReference type="ARBA" id="ARBA00004245"/>
    </source>
</evidence>
<evidence type="ECO:0000259" key="10">
    <source>
        <dbReference type="PROSITE" id="PS50245"/>
    </source>
</evidence>
<dbReference type="Pfam" id="PF01302">
    <property type="entry name" value="CAP_GLY"/>
    <property type="match status" value="1"/>
</dbReference>
<sequence length="1323" mass="150163">MNRNDGEKPLNRRDSGRIGPGSNSKRPDSSQRKTFLSPLNSQFSTDSRTASPDGLSSPSFDNSPSMNSRIKVGVPVIVQEKRGVVKFVGTTHFSPATWVGVELKDPLGKNDGSVEGKRYFEAKPNHGLFIRPSQLKIEISPETPISTSSYGIPPKKLRVSSVASENSALNTKLDSKKTSIIADSSLPLVSKSPTPSIGSRNSSSSRLSSSHSVIPRKSLTKNNESSNRLSINNTPIPRQPVTPVANMIRPQSHIETSSSLSRSQSHSSVEVTESKTDINDLNEKEDSENNDAQVDTPSQSNILSRPALSMDESIMYENTPILNKETQYVPMVQYEEIKAKLKFLEQKRVDERNLISEAEEIKSHYNQTKRSQEKLISKIKSLTSENQQLSVDSKKFQERLEALELTLEEERGTLEIVAIEKEMAEEQAEGFKQESYIFKEQLEELKVRLKLYEGTEAIDSNDSSSLDSAQIRAKNIRLSEALILLRDEKELEIEDLKDKIKELEKSSISNKQAALSFEKQTVEIQQLQNAIIELKQRLEDSEDSEELIIELGERNSRLSEKIMDLESQVEHWQSMYEVSEEMYEGHTEEVKQLNSEIYKLEWQVRQRDDTISSQNATIEENLAIIGKFREAVTQLQKEKNNATEREQEIQQKFESTGEATKNLEKLAYKAGRAMQVVTSREIELELKKMELSQALYKIDILLTYVPENVIKENLDSISLLIILKKIEFEADLMCKQLEQPQSESDTVNFEFYSTAVSRRLLAITARKSGILSQILETNSESEFSKFGYLLQDASAAHKRLNEVVNLALKNEMQFSLTLQIAQVTFDLVSKIYERVILTNHDNILLSNLLYATSEIGYCADEILCFLLYLYQKCDPDLFDAVNVTEGVKSLKIELVRLQISLQKIAKSNMTFVPDIELDFLSAVDQIRTVMSFCNFIKVNLAESFEIEDPENNQFKIPNEVFVNLMELANSKFFNNDSKLENHLFDSFLACIDSIKNKSLETSQISNEKKNLILSNTYLTPWNAREQRILNEIKEEQISTTKLENMKNELIEKSKVIKQRENKLEEMKAHTAILENRCAHLKESKELSDKYKKELEKSQFTVEELQKLVKNLHSEIDSIKEESRQLSKTLSSVEKQIPKSALINGDNKSAVLTSDQTIQSHSFTSNEMGENYVYDAATTTGMEKSLLRQLNTFKNSLRLERLEKLHLKSMSNSSKYYNISSASFRTDYSSLFSMSSSKIAANKNKRDYNQLVGQDINEARKISKDALLIAAAPKLVSVIRTAKKNSSSVGKSSNLMNPNNIHWESLGIEQAMAKKIMDISLKLH</sequence>
<dbReference type="InterPro" id="IPR036859">
    <property type="entry name" value="CAP-Gly_dom_sf"/>
</dbReference>
<evidence type="ECO:0000313" key="11">
    <source>
        <dbReference type="EMBL" id="OLY78125.1"/>
    </source>
</evidence>
<dbReference type="Gene3D" id="2.30.30.190">
    <property type="entry name" value="CAP Gly-rich-like domain"/>
    <property type="match status" value="1"/>
</dbReference>
<dbReference type="PROSITE" id="PS50245">
    <property type="entry name" value="CAP_GLY_2"/>
    <property type="match status" value="1"/>
</dbReference>
<dbReference type="GO" id="GO:0030286">
    <property type="term" value="C:dynein complex"/>
    <property type="evidence" value="ECO:0007669"/>
    <property type="project" value="UniProtKB-KW"/>
</dbReference>
<dbReference type="PANTHER" id="PTHR18916">
    <property type="entry name" value="DYNACTIN 1-RELATED MICROTUBULE-BINDING"/>
    <property type="match status" value="1"/>
</dbReference>
<evidence type="ECO:0000256" key="7">
    <source>
        <dbReference type="ARBA" id="ARBA00023212"/>
    </source>
</evidence>
<feature type="domain" description="CAP-Gly" evidence="10">
    <location>
        <begin position="89"/>
        <end position="131"/>
    </location>
</feature>
<evidence type="ECO:0000256" key="8">
    <source>
        <dbReference type="SAM" id="Coils"/>
    </source>
</evidence>
<dbReference type="SMART" id="SM01052">
    <property type="entry name" value="CAP_GLY"/>
    <property type="match status" value="1"/>
</dbReference>
<evidence type="ECO:0000256" key="3">
    <source>
        <dbReference type="ARBA" id="ARBA00022490"/>
    </source>
</evidence>
<comment type="similarity">
    <text evidence="2">Belongs to the dynactin 150 kDa subunit family.</text>
</comment>
<feature type="compositionally biased region" description="Polar residues" evidence="9">
    <location>
        <begin position="32"/>
        <end position="68"/>
    </location>
</feature>
<gene>
    <name evidence="11" type="ORF">AYI68_g7832</name>
</gene>
<feature type="region of interest" description="Disordered" evidence="9">
    <location>
        <begin position="1"/>
        <end position="68"/>
    </location>
</feature>
<feature type="compositionally biased region" description="Polar residues" evidence="9">
    <location>
        <begin position="290"/>
        <end position="303"/>
    </location>
</feature>
<keyword evidence="6 8" id="KW-0175">Coiled coil</keyword>
<dbReference type="SUPFAM" id="SSF74924">
    <property type="entry name" value="Cap-Gly domain"/>
    <property type="match status" value="1"/>
</dbReference>
<feature type="compositionally biased region" description="Polar residues" evidence="9">
    <location>
        <begin position="220"/>
        <end position="236"/>
    </location>
</feature>
<dbReference type="STRING" id="133383.A0A1R0GMK2"/>
<dbReference type="EMBL" id="LSSL01007187">
    <property type="protein sequence ID" value="OLY78125.1"/>
    <property type="molecule type" value="Genomic_DNA"/>
</dbReference>
<feature type="region of interest" description="Disordered" evidence="9">
    <location>
        <begin position="187"/>
        <end position="306"/>
    </location>
</feature>
<proteinExistence type="inferred from homology"/>
<organism evidence="11 12">
    <name type="scientific">Smittium mucronatum</name>
    <dbReference type="NCBI Taxonomy" id="133383"/>
    <lineage>
        <taxon>Eukaryota</taxon>
        <taxon>Fungi</taxon>
        <taxon>Fungi incertae sedis</taxon>
        <taxon>Zoopagomycota</taxon>
        <taxon>Kickxellomycotina</taxon>
        <taxon>Harpellomycetes</taxon>
        <taxon>Harpellales</taxon>
        <taxon>Legeriomycetaceae</taxon>
        <taxon>Smittium</taxon>
    </lineage>
</organism>
<evidence type="ECO:0000256" key="5">
    <source>
        <dbReference type="ARBA" id="ARBA00023017"/>
    </source>
</evidence>